<dbReference type="SUPFAM" id="SSF52980">
    <property type="entry name" value="Restriction endonuclease-like"/>
    <property type="match status" value="1"/>
</dbReference>
<dbReference type="Pfam" id="PF00580">
    <property type="entry name" value="UvrD-helicase"/>
    <property type="match status" value="1"/>
</dbReference>
<evidence type="ECO:0000256" key="2">
    <source>
        <dbReference type="ARBA" id="ARBA00022741"/>
    </source>
</evidence>
<keyword evidence="2 14" id="KW-0547">Nucleotide-binding</keyword>
<dbReference type="Proteomes" id="UP000005730">
    <property type="component" value="Chromosome"/>
</dbReference>
<keyword evidence="8" id="KW-0238">DNA-binding</keyword>
<reference evidence="18 19" key="1">
    <citation type="submission" date="2011-10" db="EMBL/GenBank/DDBJ databases">
        <title>The Noncontiguous Finished genome of Thermanaerovibrio velox DSM 12556.</title>
        <authorList>
            <consortium name="US DOE Joint Genome Institute (JGI-PGF)"/>
            <person name="Lucas S."/>
            <person name="Copeland A."/>
            <person name="Lapidus A."/>
            <person name="Glavina del Rio T."/>
            <person name="Dalin E."/>
            <person name="Tice H."/>
            <person name="Bruce D."/>
            <person name="Goodwin L."/>
            <person name="Pitluck S."/>
            <person name="Peters L."/>
            <person name="Mikhailova N."/>
            <person name="Teshima H."/>
            <person name="Kyrpides N."/>
            <person name="Mavromatis K."/>
            <person name="Ivanova N."/>
            <person name="Markowitz V."/>
            <person name="Cheng J.-F."/>
            <person name="Hugenholtz P."/>
            <person name="Woyke T."/>
            <person name="Wu D."/>
            <person name="Spring S."/>
            <person name="Brambilla E.-M."/>
            <person name="Klenk H.-P."/>
            <person name="Eisen J.A."/>
        </authorList>
    </citation>
    <scope>NUCLEOTIDE SEQUENCE [LARGE SCALE GENOMIC DNA]</scope>
    <source>
        <strain evidence="18 19">DSM 12556</strain>
    </source>
</reference>
<evidence type="ECO:0000256" key="12">
    <source>
        <dbReference type="ARBA" id="ARBA00034808"/>
    </source>
</evidence>
<dbReference type="GO" id="GO:0000725">
    <property type="term" value="P:recombinational repair"/>
    <property type="evidence" value="ECO:0007669"/>
    <property type="project" value="TreeGrafter"/>
</dbReference>
<dbReference type="eggNOG" id="COG1074">
    <property type="taxonomic scope" value="Bacteria"/>
</dbReference>
<dbReference type="GO" id="GO:0043138">
    <property type="term" value="F:3'-5' DNA helicase activity"/>
    <property type="evidence" value="ECO:0007669"/>
    <property type="project" value="UniProtKB-EC"/>
</dbReference>
<gene>
    <name evidence="18" type="ORF">TheveDRAFT_0134</name>
</gene>
<keyword evidence="10" id="KW-0413">Isomerase</keyword>
<feature type="domain" description="UvrD-like helicase ATP-binding" evidence="16">
    <location>
        <begin position="24"/>
        <end position="483"/>
    </location>
</feature>
<dbReference type="Pfam" id="PF12705">
    <property type="entry name" value="PDDEXK_1"/>
    <property type="match status" value="1"/>
</dbReference>
<evidence type="ECO:0000259" key="16">
    <source>
        <dbReference type="PROSITE" id="PS51198"/>
    </source>
</evidence>
<dbReference type="InterPro" id="IPR000212">
    <property type="entry name" value="DNA_helicase_UvrD/REP"/>
</dbReference>
<evidence type="ECO:0000256" key="7">
    <source>
        <dbReference type="ARBA" id="ARBA00022840"/>
    </source>
</evidence>
<sequence>MKRSRRGEKGMSSNREAIDRILRSRYSPNQRRAITSESKITAVKAGAGTGKTHTLSGRVAYLLATDRSLSLDQLAVLTFTDKAAQEMRERIEVILKAWGEELNDPRLTELSNRIGEAYISTIHSFSLRMIRESSMEMGLPLNCSILSEFHKDEFRRELAIALDGTEAQWFTRRLAGGDDGDVWVQRAEDLLITGASKVQELVTRVGDQQLAGMAIDAADRLGNTEGFSPERLWNLQEGSGWLDELLDKMLSSMAHWLVMGSSLAAETLQAISIEVEPPDPSDRHGMLEVIKRFINESKGARGKKKDAMNERLGCLDLRWLGLKDDAPVSNVRKAMEEVLKPVLDVKNMRERRRENGPPGEEELLGLCNRICALGWEVWNRRRLSSGQLSFQDLINLAGKAVREEPLKSRFRHVLVDEFQDTDWLQFELVKSFAEGGATVFVVGDLKQSIYRFRDTDLSLFQRLISEARPIGGEVSLTESRRSSPEVIGTVNRIFSKAFHPSIGTGIEEGYEPLVHPEHPDAVPKGVLIALDEEDEEETDKTLDRKVARASRILGMEFLRMMEMGFEVKDAEGPRSCRWDDFAVLVSSRTQYPRVSRSFQELGIPHVLHSSREYGNRFEIRDLMALMAAIGGDRSDLTVLTAASSPFLGRFLGNPIRNDRLEEALEAGRLAISRLADIARTAGAWAVVDHILKDQSWLDDVRPQDRERVVLNLRRAREILRDYQKVMGQSLIGAAEHLRSVMSGSSMEEPPASRSQAVNVMTVHAAKGLEFPITAVILIPAKNGGSQEKIVVSKHLGAVPSSSLVKRMCGQEGVLSNAHRRLESSALNEESLRIFYVACTRAKEKLILVAPSMNNKNLWVQKTMEALSSLGEGIYINTSPPEGRVDPGSQKESSLPSPVDLPPREGAMLQMSATSYSVFRFCPVAYRITFRQGLVPRWDSELGDMGPGGSDLGTLAHWVMRHWDGNPDRLKGMMDDTASMPMEVLMASRKTRWKDTLLDWLYGFALSETGEEFRDLLRRGAKREVPFRIPVAGRFRMVGSMDLFLHAPEGPIIRDYKITHEENPLQELYTDQMRFYGLAAWLITGQEPDMALWRLRPVNGRYERIPVEGGNWQEMESQLLDIAKKALGPYEPKTHMCSVCRWGKSCGYKKIIG</sequence>
<dbReference type="Gene3D" id="3.40.50.300">
    <property type="entry name" value="P-loop containing nucleotide triphosphate hydrolases"/>
    <property type="match status" value="4"/>
</dbReference>
<evidence type="ECO:0000256" key="4">
    <source>
        <dbReference type="ARBA" id="ARBA00022801"/>
    </source>
</evidence>
<keyword evidence="7 14" id="KW-0067">ATP-binding</keyword>
<dbReference type="GO" id="GO:0003677">
    <property type="term" value="F:DNA binding"/>
    <property type="evidence" value="ECO:0007669"/>
    <property type="project" value="UniProtKB-KW"/>
</dbReference>
<comment type="catalytic activity">
    <reaction evidence="11">
        <text>Couples ATP hydrolysis with the unwinding of duplex DNA by translocating in the 3'-5' direction.</text>
        <dbReference type="EC" id="5.6.2.4"/>
    </reaction>
</comment>
<feature type="region of interest" description="Disordered" evidence="15">
    <location>
        <begin position="877"/>
        <end position="900"/>
    </location>
</feature>
<dbReference type="PROSITE" id="PS51217">
    <property type="entry name" value="UVRD_HELICASE_CTER"/>
    <property type="match status" value="1"/>
</dbReference>
<dbReference type="HOGENOM" id="CLU_001114_1_3_0"/>
<comment type="catalytic activity">
    <reaction evidence="13">
        <text>ATP + H2O = ADP + phosphate + H(+)</text>
        <dbReference type="Rhea" id="RHEA:13065"/>
        <dbReference type="ChEBI" id="CHEBI:15377"/>
        <dbReference type="ChEBI" id="CHEBI:15378"/>
        <dbReference type="ChEBI" id="CHEBI:30616"/>
        <dbReference type="ChEBI" id="CHEBI:43474"/>
        <dbReference type="ChEBI" id="CHEBI:456216"/>
        <dbReference type="EC" id="5.6.2.4"/>
    </reaction>
</comment>
<dbReference type="InterPro" id="IPR011335">
    <property type="entry name" value="Restrct_endonuc-II-like"/>
</dbReference>
<dbReference type="GO" id="GO:0005829">
    <property type="term" value="C:cytosol"/>
    <property type="evidence" value="ECO:0007669"/>
    <property type="project" value="TreeGrafter"/>
</dbReference>
<evidence type="ECO:0000313" key="18">
    <source>
        <dbReference type="EMBL" id="EHM09321.1"/>
    </source>
</evidence>
<proteinExistence type="predicted"/>
<keyword evidence="9" id="KW-0234">DNA repair</keyword>
<evidence type="ECO:0000256" key="8">
    <source>
        <dbReference type="ARBA" id="ARBA00023125"/>
    </source>
</evidence>
<dbReference type="InterPro" id="IPR027417">
    <property type="entry name" value="P-loop_NTPase"/>
</dbReference>
<dbReference type="EMBL" id="CM001377">
    <property type="protein sequence ID" value="EHM09321.1"/>
    <property type="molecule type" value="Genomic_DNA"/>
</dbReference>
<name>H0UN42_9BACT</name>
<evidence type="ECO:0000259" key="17">
    <source>
        <dbReference type="PROSITE" id="PS51217"/>
    </source>
</evidence>
<dbReference type="InterPro" id="IPR038726">
    <property type="entry name" value="PDDEXK_AddAB-type"/>
</dbReference>
<keyword evidence="6 18" id="KW-0269">Exonuclease</keyword>
<dbReference type="Gene3D" id="3.90.320.10">
    <property type="match status" value="1"/>
</dbReference>
<dbReference type="EC" id="5.6.2.4" evidence="12"/>
<evidence type="ECO:0000256" key="5">
    <source>
        <dbReference type="ARBA" id="ARBA00022806"/>
    </source>
</evidence>
<dbReference type="GO" id="GO:0005524">
    <property type="term" value="F:ATP binding"/>
    <property type="evidence" value="ECO:0007669"/>
    <property type="project" value="UniProtKB-UniRule"/>
</dbReference>
<dbReference type="AlphaFoldDB" id="H0UN42"/>
<feature type="binding site" evidence="14">
    <location>
        <begin position="45"/>
        <end position="52"/>
    </location>
    <ligand>
        <name>ATP</name>
        <dbReference type="ChEBI" id="CHEBI:30616"/>
    </ligand>
</feature>
<feature type="domain" description="UvrD-like helicase C-terminal" evidence="17">
    <location>
        <begin position="484"/>
        <end position="767"/>
    </location>
</feature>
<dbReference type="InterPro" id="IPR014017">
    <property type="entry name" value="DNA_helicase_UvrD-like_C"/>
</dbReference>
<accession>H0UN42</accession>
<dbReference type="GO" id="GO:0004527">
    <property type="term" value="F:exonuclease activity"/>
    <property type="evidence" value="ECO:0007669"/>
    <property type="project" value="UniProtKB-KW"/>
</dbReference>
<keyword evidence="5 14" id="KW-0347">Helicase</keyword>
<dbReference type="STRING" id="926567.TheveDRAFT_0134"/>
<keyword evidence="4 14" id="KW-0378">Hydrolase</keyword>
<evidence type="ECO:0000256" key="6">
    <source>
        <dbReference type="ARBA" id="ARBA00022839"/>
    </source>
</evidence>
<evidence type="ECO:0000256" key="14">
    <source>
        <dbReference type="PROSITE-ProRule" id="PRU00560"/>
    </source>
</evidence>
<dbReference type="SUPFAM" id="SSF52540">
    <property type="entry name" value="P-loop containing nucleoside triphosphate hydrolases"/>
    <property type="match status" value="1"/>
</dbReference>
<evidence type="ECO:0000256" key="3">
    <source>
        <dbReference type="ARBA" id="ARBA00022763"/>
    </source>
</evidence>
<keyword evidence="1" id="KW-0540">Nuclease</keyword>
<organism evidence="18 19">
    <name type="scientific">Thermanaerovibrio velox DSM 12556</name>
    <dbReference type="NCBI Taxonomy" id="926567"/>
    <lineage>
        <taxon>Bacteria</taxon>
        <taxon>Thermotogati</taxon>
        <taxon>Synergistota</taxon>
        <taxon>Synergistia</taxon>
        <taxon>Synergistales</taxon>
        <taxon>Synergistaceae</taxon>
        <taxon>Thermanaerovibrio</taxon>
    </lineage>
</organism>
<evidence type="ECO:0000256" key="15">
    <source>
        <dbReference type="SAM" id="MobiDB-lite"/>
    </source>
</evidence>
<protein>
    <recommendedName>
        <fullName evidence="12">DNA 3'-5' helicase</fullName>
        <ecNumber evidence="12">5.6.2.4</ecNumber>
    </recommendedName>
</protein>
<dbReference type="PROSITE" id="PS51198">
    <property type="entry name" value="UVRD_HELICASE_ATP_BIND"/>
    <property type="match status" value="1"/>
</dbReference>
<feature type="region of interest" description="Disordered" evidence="15">
    <location>
        <begin position="1"/>
        <end position="20"/>
    </location>
</feature>
<keyword evidence="3" id="KW-0227">DNA damage</keyword>
<evidence type="ECO:0000313" key="19">
    <source>
        <dbReference type="Proteomes" id="UP000005730"/>
    </source>
</evidence>
<evidence type="ECO:0000256" key="9">
    <source>
        <dbReference type="ARBA" id="ARBA00023204"/>
    </source>
</evidence>
<evidence type="ECO:0000256" key="1">
    <source>
        <dbReference type="ARBA" id="ARBA00022722"/>
    </source>
</evidence>
<evidence type="ECO:0000256" key="10">
    <source>
        <dbReference type="ARBA" id="ARBA00023235"/>
    </source>
</evidence>
<dbReference type="Pfam" id="PF13361">
    <property type="entry name" value="UvrD_C"/>
    <property type="match status" value="1"/>
</dbReference>
<evidence type="ECO:0000256" key="11">
    <source>
        <dbReference type="ARBA" id="ARBA00034617"/>
    </source>
</evidence>
<dbReference type="InterPro" id="IPR011604">
    <property type="entry name" value="PDDEXK-like_dom_sf"/>
</dbReference>
<evidence type="ECO:0000256" key="13">
    <source>
        <dbReference type="ARBA" id="ARBA00048988"/>
    </source>
</evidence>
<dbReference type="InterPro" id="IPR014016">
    <property type="entry name" value="UvrD-like_ATP-bd"/>
</dbReference>
<dbReference type="PANTHER" id="PTHR11070">
    <property type="entry name" value="UVRD / RECB / PCRA DNA HELICASE FAMILY MEMBER"/>
    <property type="match status" value="1"/>
</dbReference>
<keyword evidence="19" id="KW-1185">Reference proteome</keyword>
<dbReference type="PANTHER" id="PTHR11070:SF2">
    <property type="entry name" value="ATP-DEPENDENT DNA HELICASE SRS2"/>
    <property type="match status" value="1"/>
</dbReference>